<accession>A0A4C1U235</accession>
<proteinExistence type="predicted"/>
<reference evidence="1 2" key="1">
    <citation type="journal article" date="2019" name="Commun. Biol.">
        <title>The bagworm genome reveals a unique fibroin gene that provides high tensile strength.</title>
        <authorList>
            <person name="Kono N."/>
            <person name="Nakamura H."/>
            <person name="Ohtoshi R."/>
            <person name="Tomita M."/>
            <person name="Numata K."/>
            <person name="Arakawa K."/>
        </authorList>
    </citation>
    <scope>NUCLEOTIDE SEQUENCE [LARGE SCALE GENOMIC DNA]</scope>
</reference>
<sequence length="73" mass="8001">MSKEVKRKIVTARLSGVLPGLSSVTLRLAVCIPKTCSSSQVLRSITADAIDLYEDYCRLPDDKPYVPADYVAL</sequence>
<evidence type="ECO:0000313" key="2">
    <source>
        <dbReference type="Proteomes" id="UP000299102"/>
    </source>
</evidence>
<dbReference type="OrthoDB" id="118951at2759"/>
<dbReference type="EMBL" id="BGZK01000118">
    <property type="protein sequence ID" value="GBP20433.1"/>
    <property type="molecule type" value="Genomic_DNA"/>
</dbReference>
<keyword evidence="2" id="KW-1185">Reference proteome</keyword>
<name>A0A4C1U235_EUMVA</name>
<protein>
    <submittedName>
        <fullName evidence="1">Uncharacterized protein</fullName>
    </submittedName>
</protein>
<evidence type="ECO:0000313" key="1">
    <source>
        <dbReference type="EMBL" id="GBP20433.1"/>
    </source>
</evidence>
<dbReference type="Proteomes" id="UP000299102">
    <property type="component" value="Unassembled WGS sequence"/>
</dbReference>
<organism evidence="1 2">
    <name type="scientific">Eumeta variegata</name>
    <name type="common">Bagworm moth</name>
    <name type="synonym">Eumeta japonica</name>
    <dbReference type="NCBI Taxonomy" id="151549"/>
    <lineage>
        <taxon>Eukaryota</taxon>
        <taxon>Metazoa</taxon>
        <taxon>Ecdysozoa</taxon>
        <taxon>Arthropoda</taxon>
        <taxon>Hexapoda</taxon>
        <taxon>Insecta</taxon>
        <taxon>Pterygota</taxon>
        <taxon>Neoptera</taxon>
        <taxon>Endopterygota</taxon>
        <taxon>Lepidoptera</taxon>
        <taxon>Glossata</taxon>
        <taxon>Ditrysia</taxon>
        <taxon>Tineoidea</taxon>
        <taxon>Psychidae</taxon>
        <taxon>Oiketicinae</taxon>
        <taxon>Eumeta</taxon>
    </lineage>
</organism>
<comment type="caution">
    <text evidence="1">The sequence shown here is derived from an EMBL/GenBank/DDBJ whole genome shotgun (WGS) entry which is preliminary data.</text>
</comment>
<dbReference type="AlphaFoldDB" id="A0A4C1U235"/>
<gene>
    <name evidence="1" type="ORF">EVAR_14682_1</name>
</gene>